<keyword evidence="1" id="KW-1133">Transmembrane helix</keyword>
<proteinExistence type="predicted"/>
<feature type="transmembrane region" description="Helical" evidence="1">
    <location>
        <begin position="141"/>
        <end position="166"/>
    </location>
</feature>
<evidence type="ECO:0000313" key="3">
    <source>
        <dbReference type="Proteomes" id="UP000008068"/>
    </source>
</evidence>
<organism evidence="3">
    <name type="scientific">Caenorhabditis brenneri</name>
    <name type="common">Nematode worm</name>
    <dbReference type="NCBI Taxonomy" id="135651"/>
    <lineage>
        <taxon>Eukaryota</taxon>
        <taxon>Metazoa</taxon>
        <taxon>Ecdysozoa</taxon>
        <taxon>Nematoda</taxon>
        <taxon>Chromadorea</taxon>
        <taxon>Rhabditida</taxon>
        <taxon>Rhabditina</taxon>
        <taxon>Rhabditomorpha</taxon>
        <taxon>Rhabditoidea</taxon>
        <taxon>Rhabditidae</taxon>
        <taxon>Peloderinae</taxon>
        <taxon>Caenorhabditis</taxon>
    </lineage>
</organism>
<dbReference type="eggNOG" id="ENOG502TI3K">
    <property type="taxonomic scope" value="Eukaryota"/>
</dbReference>
<gene>
    <name evidence="2" type="ORF">CAEBREN_03986</name>
</gene>
<dbReference type="EMBL" id="GL379794">
    <property type="protein sequence ID" value="EGT57982.1"/>
    <property type="molecule type" value="Genomic_DNA"/>
</dbReference>
<dbReference type="InParanoid" id="G0MGS8"/>
<evidence type="ECO:0000313" key="2">
    <source>
        <dbReference type="EMBL" id="EGT57982.1"/>
    </source>
</evidence>
<dbReference type="OMA" id="TNATWER"/>
<feature type="transmembrane region" description="Helical" evidence="1">
    <location>
        <begin position="172"/>
        <end position="195"/>
    </location>
</feature>
<keyword evidence="1" id="KW-0472">Membrane</keyword>
<dbReference type="OrthoDB" id="5843261at2759"/>
<accession>G0MGS8</accession>
<dbReference type="Proteomes" id="UP000008068">
    <property type="component" value="Unassembled WGS sequence"/>
</dbReference>
<dbReference type="AlphaFoldDB" id="G0MGS8"/>
<sequence>MCMDKMSVIVLARRDTNRVRNRPVNDGQDREDMATVAPEQRSNLYPLLERQRPDEPRVRRKRRTYWSKYPNLKLLKGIGNRRFIFFIFFAYLFLLTTSEFTENTKFGARGLITLQTFMTLFTTGSVLMFDYGLKTCSYQYFIPFMSVVMGALSCYICLFGMVFSEIINSPPFAYLLLCYNCYIFFVTTTTTFILIKGTEVLWHSFFTLVDLNRNREILEKLKTNAPIDPNDEKNRRNGRYHVITAYVTNRRRFF</sequence>
<protein>
    <submittedName>
        <fullName evidence="2">Uncharacterized protein</fullName>
    </submittedName>
</protein>
<dbReference type="HOGENOM" id="CLU_1236063_0_0_1"/>
<name>G0MGS8_CAEBE</name>
<keyword evidence="1" id="KW-0812">Transmembrane</keyword>
<reference evidence="3" key="1">
    <citation type="submission" date="2011-07" db="EMBL/GenBank/DDBJ databases">
        <authorList>
            <consortium name="Caenorhabditis brenneri Sequencing and Analysis Consortium"/>
            <person name="Wilson R.K."/>
        </authorList>
    </citation>
    <scope>NUCLEOTIDE SEQUENCE [LARGE SCALE GENOMIC DNA]</scope>
    <source>
        <strain evidence="3">PB2801</strain>
    </source>
</reference>
<keyword evidence="3" id="KW-1185">Reference proteome</keyword>
<feature type="transmembrane region" description="Helical" evidence="1">
    <location>
        <begin position="106"/>
        <end position="129"/>
    </location>
</feature>
<evidence type="ECO:0000256" key="1">
    <source>
        <dbReference type="SAM" id="Phobius"/>
    </source>
</evidence>
<feature type="transmembrane region" description="Helical" evidence="1">
    <location>
        <begin position="83"/>
        <end position="100"/>
    </location>
</feature>